<comment type="caution">
    <text evidence="2">The sequence shown here is derived from an EMBL/GenBank/DDBJ whole genome shotgun (WGS) entry which is preliminary data.</text>
</comment>
<protein>
    <recommendedName>
        <fullName evidence="4">DUF2589 domain-containing protein</fullName>
    </recommendedName>
</protein>
<evidence type="ECO:0000256" key="1">
    <source>
        <dbReference type="SAM" id="MobiDB-lite"/>
    </source>
</evidence>
<keyword evidence="3" id="KW-1185">Reference proteome</keyword>
<dbReference type="InterPro" id="IPR024510">
    <property type="entry name" value="DUF2589"/>
</dbReference>
<accession>A0ABQ5M820</accession>
<name>A0ABQ5M820_9FIRM</name>
<dbReference type="EMBL" id="BRPJ01000043">
    <property type="protein sequence ID" value="GLB30739.1"/>
    <property type="molecule type" value="Genomic_DNA"/>
</dbReference>
<sequence length="288" mass="32297">MAEEAGSKTKTSPPAEGKGKRGYRDSDFISLNDLVYAPLHALAKSNEQLKAHVVEAIKGMATIRQSGQEEIIHLDCINLAYDQIRPEAEEGCSVDKLQLQVPLMSIIPVTNLNVEKAEIGFSAEISVVNENEGKCNINARICSPEQRDSDFLPRVSFKMQVASIPATEGIMRLIDLLSANQVARQLDNTPVTIDGGLGSDTHKMMRQQVNERKAKVKKLKLLYQKITDMIAEQEKLQQVSRAAFDESPYEFDRDKFLMAQSNIANRIMEYQEQIMSSEINFGLENDYK</sequence>
<gene>
    <name evidence="2" type="ORF">LAD12857_26620</name>
</gene>
<reference evidence="2 3" key="1">
    <citation type="journal article" date="2024" name="Int. J. Syst. Evol. Microbiol.">
        <title>Lacrimispora brassicae sp. nov. isolated from fermented cabbage, and proposal of Clostridium indicum Gundawar et al. 2019 and Clostridium methoxybenzovorans Mechichi et al. 1999 as heterotypic synonyms of Lacrimispora amygdalina (Parshina et al. 2003) Haas and Blanchard 2020 and Lacrimispora indolis (McClung and McCoy 1957) Haas and Blanchard 2020, respectively.</title>
        <authorList>
            <person name="Kobayashi H."/>
            <person name="Tanizawa Y."/>
            <person name="Sakamoto M."/>
            <person name="Ohkuma M."/>
            <person name="Tohno M."/>
        </authorList>
    </citation>
    <scope>NUCLEOTIDE SEQUENCE [LARGE SCALE GENOMIC DNA]</scope>
    <source>
        <strain evidence="2 3">DSM 12857</strain>
    </source>
</reference>
<evidence type="ECO:0000313" key="2">
    <source>
        <dbReference type="EMBL" id="GLB30739.1"/>
    </source>
</evidence>
<dbReference type="RefSeq" id="WP_288825149.1">
    <property type="nucleotide sequence ID" value="NZ_BRPJ01000043.1"/>
</dbReference>
<dbReference type="Pfam" id="PF11655">
    <property type="entry name" value="DUF2589"/>
    <property type="match status" value="1"/>
</dbReference>
<dbReference type="Proteomes" id="UP001419084">
    <property type="component" value="Unassembled WGS sequence"/>
</dbReference>
<organism evidence="2 3">
    <name type="scientific">Lacrimispora amygdalina</name>
    <dbReference type="NCBI Taxonomy" id="253257"/>
    <lineage>
        <taxon>Bacteria</taxon>
        <taxon>Bacillati</taxon>
        <taxon>Bacillota</taxon>
        <taxon>Clostridia</taxon>
        <taxon>Lachnospirales</taxon>
        <taxon>Lachnospiraceae</taxon>
        <taxon>Lacrimispora</taxon>
    </lineage>
</organism>
<feature type="region of interest" description="Disordered" evidence="1">
    <location>
        <begin position="1"/>
        <end position="23"/>
    </location>
</feature>
<evidence type="ECO:0000313" key="3">
    <source>
        <dbReference type="Proteomes" id="UP001419084"/>
    </source>
</evidence>
<proteinExistence type="predicted"/>
<evidence type="ECO:0008006" key="4">
    <source>
        <dbReference type="Google" id="ProtNLM"/>
    </source>
</evidence>